<protein>
    <submittedName>
        <fullName evidence="1">Uncharacterized protein</fullName>
    </submittedName>
</protein>
<dbReference type="Proteomes" id="UP000193553">
    <property type="component" value="Unassembled WGS sequence"/>
</dbReference>
<dbReference type="AlphaFoldDB" id="A0A1X3FDP8"/>
<gene>
    <name evidence="1" type="ORF">BSZ18_30675</name>
</gene>
<evidence type="ECO:0000313" key="2">
    <source>
        <dbReference type="Proteomes" id="UP000193553"/>
    </source>
</evidence>
<accession>A0A1X3FDP8</accession>
<name>A0A1X3FDP8_9BRAD</name>
<sequence>MNRVAWYVAVGIERRDHVALEILFQMNDIDRWWGVYPDVEIKVTLPSLNTSKVKHEYASVR</sequence>
<comment type="caution">
    <text evidence="1">The sequence shown here is derived from an EMBL/GenBank/DDBJ whole genome shotgun (WGS) entry which is preliminary data.</text>
</comment>
<organism evidence="1 2">
    <name type="scientific">Bradyrhizobium canariense</name>
    <dbReference type="NCBI Taxonomy" id="255045"/>
    <lineage>
        <taxon>Bacteria</taxon>
        <taxon>Pseudomonadati</taxon>
        <taxon>Pseudomonadota</taxon>
        <taxon>Alphaproteobacteria</taxon>
        <taxon>Hyphomicrobiales</taxon>
        <taxon>Nitrobacteraceae</taxon>
        <taxon>Bradyrhizobium</taxon>
    </lineage>
</organism>
<reference evidence="1 2" key="1">
    <citation type="submission" date="2017-03" db="EMBL/GenBank/DDBJ databases">
        <title>Whole genome sequences of fourteen strains of Bradyrhizobium canariense and one strain of Bradyrhizobium japonicum isolated from Lupinus (Papilionoideae: Genisteae) species in Algeria.</title>
        <authorList>
            <person name="Crovadore J."/>
            <person name="Chekireb D."/>
            <person name="Brachmann A."/>
            <person name="Chablais R."/>
            <person name="Cochard B."/>
            <person name="Lefort F."/>
        </authorList>
    </citation>
    <scope>NUCLEOTIDE SEQUENCE [LARGE SCALE GENOMIC DNA]</scope>
    <source>
        <strain evidence="1 2">UBMA195</strain>
    </source>
</reference>
<evidence type="ECO:0000313" key="1">
    <source>
        <dbReference type="EMBL" id="OSJ03679.1"/>
    </source>
</evidence>
<dbReference type="EMBL" id="NAFI01000186">
    <property type="protein sequence ID" value="OSJ03679.1"/>
    <property type="molecule type" value="Genomic_DNA"/>
</dbReference>
<proteinExistence type="predicted"/>